<protein>
    <submittedName>
        <fullName evidence="2">NurA domain</fullName>
    </submittedName>
</protein>
<organism evidence="2 3">
    <name type="scientific">Phormidesmis priestleyi Ana</name>
    <dbReference type="NCBI Taxonomy" id="1666911"/>
    <lineage>
        <taxon>Bacteria</taxon>
        <taxon>Bacillati</taxon>
        <taxon>Cyanobacteriota</taxon>
        <taxon>Cyanophyceae</taxon>
        <taxon>Leptolyngbyales</taxon>
        <taxon>Leptolyngbyaceae</taxon>
        <taxon>Phormidesmis</taxon>
    </lineage>
</organism>
<dbReference type="Pfam" id="PF09376">
    <property type="entry name" value="NurA"/>
    <property type="match status" value="1"/>
</dbReference>
<dbReference type="EMBL" id="LJZR01000009">
    <property type="protein sequence ID" value="KPQ35974.1"/>
    <property type="molecule type" value="Genomic_DNA"/>
</dbReference>
<evidence type="ECO:0000313" key="3">
    <source>
        <dbReference type="Proteomes" id="UP000050465"/>
    </source>
</evidence>
<dbReference type="InterPro" id="IPR018977">
    <property type="entry name" value="NurA_domain"/>
</dbReference>
<sequence>MAIKPSQIQAVLSHKRADFASFDSSTSSYLSQYREAWQSWMALSEADRDDWISRQSGDLGATPLEPVGSELGLEHSTGIFRSGLSWDNREQSLAWARQHIANVTTFAVDGSQVFPQKDFSIPIALVQIGWFENHHCEAGTYEKDILLDVMTPKDLVADQSQPMDRWINMRRFSMEVQRLIDYITHAKKRAIQQGRDPEKCLVFFDGSLILSFASMLEETIRSPYIDQVLTLLRASEDYQVPLVGYVDTAQSNDITTLLRTLDKLETTRAIHDAKLLDGLMRWGDRTPLMTCCRGDILNYYAEMRHRIAFTYLKTNANYPARLELPTWIWEAGRAEAVINQVRAEVIIGNGYPYAIETADQTAVLQSRDRQVFYRILQDWAEQENLSLSLSQKMVSKSRRRL</sequence>
<accession>A0A0P7YZL6</accession>
<reference evidence="2 3" key="1">
    <citation type="submission" date="2015-09" db="EMBL/GenBank/DDBJ databases">
        <title>Identification and resolution of microdiversity through metagenomic sequencing of parallel consortia.</title>
        <authorList>
            <person name="Nelson W.C."/>
            <person name="Romine M.F."/>
            <person name="Lindemann S.R."/>
        </authorList>
    </citation>
    <scope>NUCLEOTIDE SEQUENCE [LARGE SCALE GENOMIC DNA]</scope>
    <source>
        <strain evidence="2">Ana</strain>
    </source>
</reference>
<feature type="domain" description="NurA" evidence="1">
    <location>
        <begin position="103"/>
        <end position="364"/>
    </location>
</feature>
<dbReference type="SMART" id="SM00933">
    <property type="entry name" value="NurA"/>
    <property type="match status" value="1"/>
</dbReference>
<gene>
    <name evidence="2" type="ORF">HLUCCA11_08745</name>
</gene>
<dbReference type="Proteomes" id="UP000050465">
    <property type="component" value="Unassembled WGS sequence"/>
</dbReference>
<dbReference type="AlphaFoldDB" id="A0A0P7YZL6"/>
<dbReference type="PATRIC" id="fig|1666911.3.peg.4136"/>
<comment type="caution">
    <text evidence="2">The sequence shown here is derived from an EMBL/GenBank/DDBJ whole genome shotgun (WGS) entry which is preliminary data.</text>
</comment>
<evidence type="ECO:0000313" key="2">
    <source>
        <dbReference type="EMBL" id="KPQ35974.1"/>
    </source>
</evidence>
<name>A0A0P7YZL6_9CYAN</name>
<evidence type="ECO:0000259" key="1">
    <source>
        <dbReference type="SMART" id="SM00933"/>
    </source>
</evidence>
<dbReference type="STRING" id="1666911.HLUCCA11_08745"/>
<proteinExistence type="predicted"/>